<dbReference type="Pfam" id="PF00111">
    <property type="entry name" value="Fer2"/>
    <property type="match status" value="1"/>
</dbReference>
<dbReference type="EMBL" id="JACHIL010000001">
    <property type="protein sequence ID" value="MBB5090160.1"/>
    <property type="molecule type" value="Genomic_DNA"/>
</dbReference>
<dbReference type="PROSITE" id="PS51085">
    <property type="entry name" value="2FE2S_FER_2"/>
    <property type="match status" value="1"/>
</dbReference>
<keyword evidence="5" id="KW-0411">Iron-sulfur</keyword>
<evidence type="ECO:0000313" key="8">
    <source>
        <dbReference type="EMBL" id="MBB5090160.1"/>
    </source>
</evidence>
<dbReference type="GO" id="GO:0046872">
    <property type="term" value="F:metal ion binding"/>
    <property type="evidence" value="ECO:0007669"/>
    <property type="project" value="UniProtKB-KW"/>
</dbReference>
<dbReference type="GO" id="GO:0140647">
    <property type="term" value="P:P450-containing electron transport chain"/>
    <property type="evidence" value="ECO:0007669"/>
    <property type="project" value="InterPro"/>
</dbReference>
<keyword evidence="9" id="KW-1185">Reference proteome</keyword>
<evidence type="ECO:0000256" key="4">
    <source>
        <dbReference type="ARBA" id="ARBA00023004"/>
    </source>
</evidence>
<evidence type="ECO:0000256" key="5">
    <source>
        <dbReference type="ARBA" id="ARBA00023014"/>
    </source>
</evidence>
<dbReference type="InterPro" id="IPR001055">
    <property type="entry name" value="Adrenodoxin-like"/>
</dbReference>
<keyword evidence="4" id="KW-0408">Iron</keyword>
<evidence type="ECO:0000313" key="9">
    <source>
        <dbReference type="Proteomes" id="UP000531231"/>
    </source>
</evidence>
<evidence type="ECO:0000256" key="2">
    <source>
        <dbReference type="ARBA" id="ARBA00022714"/>
    </source>
</evidence>
<comment type="caution">
    <text evidence="8">The sequence shown here is derived from an EMBL/GenBank/DDBJ whole genome shotgun (WGS) entry which is preliminary data.</text>
</comment>
<dbReference type="Gene3D" id="3.10.20.30">
    <property type="match status" value="1"/>
</dbReference>
<dbReference type="PRINTS" id="PR00355">
    <property type="entry name" value="ADRENODOXIN"/>
</dbReference>
<comment type="similarity">
    <text evidence="1">Belongs to the adrenodoxin/putidaredoxin family.</text>
</comment>
<evidence type="ECO:0000256" key="6">
    <source>
        <dbReference type="ARBA" id="ARBA00034078"/>
    </source>
</evidence>
<name>A0A7W8AIZ8_9HYPH</name>
<evidence type="ECO:0000256" key="3">
    <source>
        <dbReference type="ARBA" id="ARBA00022723"/>
    </source>
</evidence>
<organism evidence="8 9">
    <name type="scientific">Pseudochrobactrum saccharolyticum</name>
    <dbReference type="NCBI Taxonomy" id="354352"/>
    <lineage>
        <taxon>Bacteria</taxon>
        <taxon>Pseudomonadati</taxon>
        <taxon>Pseudomonadota</taxon>
        <taxon>Alphaproteobacteria</taxon>
        <taxon>Hyphomicrobiales</taxon>
        <taxon>Brucellaceae</taxon>
        <taxon>Pseudochrobactrum</taxon>
    </lineage>
</organism>
<dbReference type="GO" id="GO:0051537">
    <property type="term" value="F:2 iron, 2 sulfur cluster binding"/>
    <property type="evidence" value="ECO:0007669"/>
    <property type="project" value="UniProtKB-KW"/>
</dbReference>
<keyword evidence="3" id="KW-0479">Metal-binding</keyword>
<keyword evidence="2" id="KW-0001">2Fe-2S</keyword>
<evidence type="ECO:0000259" key="7">
    <source>
        <dbReference type="PROSITE" id="PS51085"/>
    </source>
</evidence>
<dbReference type="InterPro" id="IPR012675">
    <property type="entry name" value="Beta-grasp_dom_sf"/>
</dbReference>
<feature type="domain" description="2Fe-2S ferredoxin-type" evidence="7">
    <location>
        <begin position="4"/>
        <end position="108"/>
    </location>
</feature>
<comment type="cofactor">
    <cofactor evidence="6">
        <name>[2Fe-2S] cluster</name>
        <dbReference type="ChEBI" id="CHEBI:190135"/>
    </cofactor>
</comment>
<dbReference type="InterPro" id="IPR001041">
    <property type="entry name" value="2Fe-2S_ferredoxin-type"/>
</dbReference>
<dbReference type="AlphaFoldDB" id="A0A7W8AIZ8"/>
<dbReference type="RefSeq" id="WP_022710729.1">
    <property type="nucleotide sequence ID" value="NZ_JACHIL010000001.1"/>
</dbReference>
<sequence>MSSDTLFIHVTDQKGERHTLEALEGFRVMEVIRDWGLNIKAECGGACACGTCHVYVTPEWADKLYDPQDEELDQLDQTFHVEDNSRLSCQIIMTQDLNGLEVRLAPGTEADREAA</sequence>
<dbReference type="GO" id="GO:0009055">
    <property type="term" value="F:electron transfer activity"/>
    <property type="evidence" value="ECO:0007669"/>
    <property type="project" value="TreeGrafter"/>
</dbReference>
<dbReference type="Proteomes" id="UP000531231">
    <property type="component" value="Unassembled WGS sequence"/>
</dbReference>
<proteinExistence type="inferred from homology"/>
<reference evidence="8 9" key="1">
    <citation type="submission" date="2020-08" db="EMBL/GenBank/DDBJ databases">
        <title>Genomic Encyclopedia of Type Strains, Phase IV (KMG-IV): sequencing the most valuable type-strain genomes for metagenomic binning, comparative biology and taxonomic classification.</title>
        <authorList>
            <person name="Goeker M."/>
        </authorList>
    </citation>
    <scope>NUCLEOTIDE SEQUENCE [LARGE SCALE GENOMIC DNA]</scope>
    <source>
        <strain evidence="8 9">DSM 25620</strain>
    </source>
</reference>
<accession>A0A7W8AIZ8</accession>
<protein>
    <submittedName>
        <fullName evidence="8">2Fe-2S ferredoxin</fullName>
    </submittedName>
</protein>
<evidence type="ECO:0000256" key="1">
    <source>
        <dbReference type="ARBA" id="ARBA00010914"/>
    </source>
</evidence>
<dbReference type="PANTHER" id="PTHR23426">
    <property type="entry name" value="FERREDOXIN/ADRENODOXIN"/>
    <property type="match status" value="1"/>
</dbReference>
<gene>
    <name evidence="8" type="ORF">HNQ68_000672</name>
</gene>
<dbReference type="PANTHER" id="PTHR23426:SF65">
    <property type="entry name" value="FERREDOXIN-2, MITOCHONDRIAL"/>
    <property type="match status" value="1"/>
</dbReference>
<dbReference type="CDD" id="cd00207">
    <property type="entry name" value="fer2"/>
    <property type="match status" value="1"/>
</dbReference>
<dbReference type="InterPro" id="IPR036010">
    <property type="entry name" value="2Fe-2S_ferredoxin-like_sf"/>
</dbReference>
<dbReference type="SUPFAM" id="SSF54292">
    <property type="entry name" value="2Fe-2S ferredoxin-like"/>
    <property type="match status" value="1"/>
</dbReference>